<sequence>NLNNLEDDWEKLIELLGADNYSDGETLGGFTTYFPKYIGPDFGTIFEINRFNIWGIKPVEIYTGGNRDIVFSKNPPLYDCDSLDDVRNYDYPKLEWFDFSTYKNNSEQIVYNSEDEQDEIKLVDFERSDKYFLNTSCMNSIFMTSIFMRGMDKMLMDLISNKKYAETLINNIGEFMLEFCRKNLESIGKYIDLYGIWDD</sequence>
<evidence type="ECO:0000313" key="1">
    <source>
        <dbReference type="EMBL" id="GAJ23687.1"/>
    </source>
</evidence>
<accession>X1VSH5</accession>
<feature type="non-terminal residue" evidence="1">
    <location>
        <position position="1"/>
    </location>
</feature>
<reference evidence="1" key="1">
    <citation type="journal article" date="2014" name="Front. Microbiol.">
        <title>High frequency of phylogenetically diverse reductive dehalogenase-homologous genes in deep subseafloor sedimentary metagenomes.</title>
        <authorList>
            <person name="Kawai M."/>
            <person name="Futagami T."/>
            <person name="Toyoda A."/>
            <person name="Takaki Y."/>
            <person name="Nishi S."/>
            <person name="Hori S."/>
            <person name="Arai W."/>
            <person name="Tsubouchi T."/>
            <person name="Morono Y."/>
            <person name="Uchiyama I."/>
            <person name="Ito T."/>
            <person name="Fujiyama A."/>
            <person name="Inagaki F."/>
            <person name="Takami H."/>
        </authorList>
    </citation>
    <scope>NUCLEOTIDE SEQUENCE</scope>
    <source>
        <strain evidence="1">Expedition CK06-06</strain>
    </source>
</reference>
<dbReference type="InterPro" id="IPR038071">
    <property type="entry name" value="UROD/MetE-like_sf"/>
</dbReference>
<dbReference type="EMBL" id="BARW01037256">
    <property type="protein sequence ID" value="GAJ23687.1"/>
    <property type="molecule type" value="Genomic_DNA"/>
</dbReference>
<comment type="caution">
    <text evidence="1">The sequence shown here is derived from an EMBL/GenBank/DDBJ whole genome shotgun (WGS) entry which is preliminary data.</text>
</comment>
<gene>
    <name evidence="1" type="ORF">S12H4_57573</name>
</gene>
<proteinExistence type="predicted"/>
<name>X1VSH5_9ZZZZ</name>
<dbReference type="AlphaFoldDB" id="X1VSH5"/>
<dbReference type="Gene3D" id="3.20.20.210">
    <property type="match status" value="1"/>
</dbReference>
<protein>
    <submittedName>
        <fullName evidence="1">Uncharacterized protein</fullName>
    </submittedName>
</protein>
<organism evidence="1">
    <name type="scientific">marine sediment metagenome</name>
    <dbReference type="NCBI Taxonomy" id="412755"/>
    <lineage>
        <taxon>unclassified sequences</taxon>
        <taxon>metagenomes</taxon>
        <taxon>ecological metagenomes</taxon>
    </lineage>
</organism>
<feature type="non-terminal residue" evidence="1">
    <location>
        <position position="199"/>
    </location>
</feature>